<gene>
    <name evidence="1" type="ORF">D9Q81_07715</name>
</gene>
<accession>A0A429G1G1</accession>
<organism evidence="1 2">
    <name type="scientific">Candidatus Korarchaeum cryptofilum</name>
    <dbReference type="NCBI Taxonomy" id="498846"/>
    <lineage>
        <taxon>Archaea</taxon>
        <taxon>Thermoproteota</taxon>
        <taxon>Candidatus Korarchaeia</taxon>
        <taxon>Candidatus Korarchaeales</taxon>
        <taxon>Candidatus Korarchaeaceae</taxon>
        <taxon>Candidatus Korarchaeum</taxon>
    </lineage>
</organism>
<evidence type="ECO:0000313" key="2">
    <source>
        <dbReference type="Proteomes" id="UP000278149"/>
    </source>
</evidence>
<evidence type="ECO:0008006" key="3">
    <source>
        <dbReference type="Google" id="ProtNLM"/>
    </source>
</evidence>
<comment type="caution">
    <text evidence="1">The sequence shown here is derived from an EMBL/GenBank/DDBJ whole genome shotgun (WGS) entry which is preliminary data.</text>
</comment>
<dbReference type="RefSeq" id="WP_125742515.1">
    <property type="nucleotide sequence ID" value="NZ_RCOR01000042.1"/>
</dbReference>
<evidence type="ECO:0000313" key="1">
    <source>
        <dbReference type="EMBL" id="RSN67671.1"/>
    </source>
</evidence>
<dbReference type="Proteomes" id="UP000278149">
    <property type="component" value="Unassembled WGS sequence"/>
</dbReference>
<protein>
    <recommendedName>
        <fullName evidence="3">Arrestin-like N-terminal domain-containing protein</fullName>
    </recommendedName>
</protein>
<name>A0A429G1G1_9CREN</name>
<proteinExistence type="predicted"/>
<sequence length="257" mass="29703">MEFSIILEKNALKLGEPIRGELRSEVPIHARLYVLLSSLLFPGTESVAKVMTLHREDFILRQGSFEITYPEDLPPSITARAHRIRWGLLFGIPRLKGKIMFPRKDVRLKVYPEKPEVRRESWLDFDKEFYKSDDRVRALIKERLDPNEAIVELEAEEWLSYRGERRELRYFLSDGKILSEGGKLVAEATLPHDPTTVKEVSFFFPYTFSFSRGDLSFGAKVNLVLTTKEGERRAEVPVWTGEPRYGRAVEGPRGSLF</sequence>
<reference evidence="1 2" key="1">
    <citation type="submission" date="2018-10" db="EMBL/GenBank/DDBJ databases">
        <title>Co-occurring genomic capacity for anaerobic methane metabolism and dissimilatory sulfite reduction discovered in the Korarchaeota.</title>
        <authorList>
            <person name="Mckay L.J."/>
            <person name="Dlakic M."/>
            <person name="Fields M.W."/>
            <person name="Delmont T.O."/>
            <person name="Eren A.M."/>
            <person name="Jay Z.J."/>
            <person name="Klingelsmith K.B."/>
            <person name="Rusch D.B."/>
            <person name="Inskeep W.P."/>
        </authorList>
    </citation>
    <scope>NUCLEOTIDE SEQUENCE [LARGE SCALE GENOMIC DNA]</scope>
    <source>
        <strain evidence="1 2">WS</strain>
    </source>
</reference>
<dbReference type="AlphaFoldDB" id="A0A429G1G1"/>
<dbReference type="EMBL" id="RCOR01000042">
    <property type="protein sequence ID" value="RSN67671.1"/>
    <property type="molecule type" value="Genomic_DNA"/>
</dbReference>